<dbReference type="PANTHER" id="PTHR37297:SF1">
    <property type="entry name" value="PROTEIN NRDI"/>
    <property type="match status" value="1"/>
</dbReference>
<comment type="caution">
    <text evidence="1">The sequence shown here is derived from an EMBL/GenBank/DDBJ whole genome shotgun (WGS) entry which is preliminary data.</text>
</comment>
<dbReference type="InterPro" id="IPR029039">
    <property type="entry name" value="Flavoprotein-like_sf"/>
</dbReference>
<dbReference type="PANTHER" id="PTHR37297">
    <property type="entry name" value="PROTEIN NRDI"/>
    <property type="match status" value="1"/>
</dbReference>
<dbReference type="EMBL" id="VSSQ01037480">
    <property type="protein sequence ID" value="MPM90184.1"/>
    <property type="molecule type" value="Genomic_DNA"/>
</dbReference>
<dbReference type="InterPro" id="IPR004465">
    <property type="entry name" value="RNR_NrdI"/>
</dbReference>
<reference evidence="1" key="1">
    <citation type="submission" date="2019-08" db="EMBL/GenBank/DDBJ databases">
        <authorList>
            <person name="Kucharzyk K."/>
            <person name="Murdoch R.W."/>
            <person name="Higgins S."/>
            <person name="Loffler F."/>
        </authorList>
    </citation>
    <scope>NUCLEOTIDE SEQUENCE</scope>
</reference>
<dbReference type="SUPFAM" id="SSF52218">
    <property type="entry name" value="Flavoproteins"/>
    <property type="match status" value="1"/>
</dbReference>
<dbReference type="Gene3D" id="3.40.50.360">
    <property type="match status" value="1"/>
</dbReference>
<proteinExistence type="predicted"/>
<sequence>MLTVVYDSKTGLGKKFAKKLPYPRQKVKKELEGPCLLVTRNEGLGKVSKKTKKFLKKHSAQVQGVVVNGNRKYGKYFCGSGDRINKKYGLPILRKMEGEGDAEDVKAVLAALRDLGFEAPAEQPQA</sequence>
<protein>
    <submittedName>
        <fullName evidence="1">Protein NrdI</fullName>
    </submittedName>
</protein>
<dbReference type="AlphaFoldDB" id="A0A645DL57"/>
<evidence type="ECO:0000313" key="1">
    <source>
        <dbReference type="EMBL" id="MPM90184.1"/>
    </source>
</evidence>
<accession>A0A645DL57</accession>
<name>A0A645DL57_9ZZZZ</name>
<gene>
    <name evidence="1" type="primary">nrdI_4</name>
    <name evidence="1" type="ORF">SDC9_137301</name>
</gene>
<organism evidence="1">
    <name type="scientific">bioreactor metagenome</name>
    <dbReference type="NCBI Taxonomy" id="1076179"/>
    <lineage>
        <taxon>unclassified sequences</taxon>
        <taxon>metagenomes</taxon>
        <taxon>ecological metagenomes</taxon>
    </lineage>
</organism>
<dbReference type="GO" id="GO:0010181">
    <property type="term" value="F:FMN binding"/>
    <property type="evidence" value="ECO:0007669"/>
    <property type="project" value="InterPro"/>
</dbReference>
<dbReference type="Pfam" id="PF07972">
    <property type="entry name" value="Flavodoxin_NdrI"/>
    <property type="match status" value="1"/>
</dbReference>